<dbReference type="InterPro" id="IPR019734">
    <property type="entry name" value="TPR_rpt"/>
</dbReference>
<proteinExistence type="predicted"/>
<protein>
    <recommendedName>
        <fullName evidence="3">Tetratricopeptide repeat protein</fullName>
    </recommendedName>
</protein>
<evidence type="ECO:0000313" key="2">
    <source>
        <dbReference type="Proteomes" id="UP001595791"/>
    </source>
</evidence>
<organism evidence="1 2">
    <name type="scientific">Chitinimonas lacunae</name>
    <dbReference type="NCBI Taxonomy" id="1963018"/>
    <lineage>
        <taxon>Bacteria</taxon>
        <taxon>Pseudomonadati</taxon>
        <taxon>Pseudomonadota</taxon>
        <taxon>Betaproteobacteria</taxon>
        <taxon>Neisseriales</taxon>
        <taxon>Chitinibacteraceae</taxon>
        <taxon>Chitinimonas</taxon>
    </lineage>
</organism>
<name>A0ABV8MRH1_9NEIS</name>
<sequence length="1104" mass="125135">MHSTFVSTPPDRYRVLTQAEVFERYPALYELREEWEWDEDAAEDPVVVLSGNHHLTQDWRDWLKDNAIRTLLIEGDVRLDFQSRTAIWTTGAVHGSGLSLTAYDLLALGPIHSAAYASLMAEDHEMNRTPPRATVYTPYLFSWFHHLDTLTLSPDTLVCLLTDWDYCQALDHDNPVLTWHDAMFALRDEVQQLVVEHYHDAPCWDISAIGDHLRQGQPIVREGFDPAALALQREGDEAFSQGKELLGWLYYREAARLAPAYAPLSVKLGQCLYLAGAYRQALPYLQQAANAFPARQYTLYNEGAFLAGATALRLDLPRLAADLVGPVIEAAGQYAHANLLRVRAEAYLLLSDPARPDYEADSAASYREQAIRDIEAGLAHQSDHGTLNWLMAAHLWRQGRRDEADSYRCRAIARAGEFDRPLDERLDTAFLSKPLVEVDWENQRLEDHAPRRDQHWWRKLVLRHPSRIRRAPMAERTPALLEALLKRHPRKADLFAPHFPPAAYSAESARQLVSHDASYLAYLPDELISREICLAAAPDTGPLPIRRLPAALLDREVCLHLLRCQVGLSELPASLLDRALCEAAIRLDSEALFAVPAALQDDELWLLALACGGTEFVQHHIPSDYKTAPMLQRALSLDKAALDSIPGHLFDAELYRHAEALYGQDPDWPEIVAAHQAAACLGRNIRYGLRCWLVFWDKESMLNKLRNGPREQRLKAEEIPPAHFDEQLALACFNAEPAQLHAIPPQFLNDSMARKFIGRYPDRLRHLPLALRSVAVCLTALRADPSQADEVPAAHYAEVFNGLLAKPSRELPHAWLLLERGRGYLMQQPAALAKAQADFQSLPSATNPAIAATASFLLGYCHHLQGQHAEAAAALQAAGSMAPVDDYAHYHPARNKARSDFDHRAVRDGFDDAYRLSSHRTTYAKAWEYLCRIERLLREADQHDALQWAELFNLQCWLSIELERREEHHAICRAAWQRLSPCTLWPSLRADDPIREVLRFTALRLAEISFEQASPPSLTELEDSLARLDLAMALCEYDKTLRYPLYDSYLRTLLALAASHPHHQQRCQQVCAEVLQQPWRRFIEHDEVWEVLKQAETAAKRTTR</sequence>
<reference evidence="2" key="1">
    <citation type="journal article" date="2019" name="Int. J. Syst. Evol. Microbiol.">
        <title>The Global Catalogue of Microorganisms (GCM) 10K type strain sequencing project: providing services to taxonomists for standard genome sequencing and annotation.</title>
        <authorList>
            <consortium name="The Broad Institute Genomics Platform"/>
            <consortium name="The Broad Institute Genome Sequencing Center for Infectious Disease"/>
            <person name="Wu L."/>
            <person name="Ma J."/>
        </authorList>
    </citation>
    <scope>NUCLEOTIDE SEQUENCE [LARGE SCALE GENOMIC DNA]</scope>
    <source>
        <strain evidence="2">LMG 29894</strain>
    </source>
</reference>
<comment type="caution">
    <text evidence="1">The sequence shown here is derived from an EMBL/GenBank/DDBJ whole genome shotgun (WGS) entry which is preliminary data.</text>
</comment>
<dbReference type="Gene3D" id="1.25.40.10">
    <property type="entry name" value="Tetratricopeptide repeat domain"/>
    <property type="match status" value="1"/>
</dbReference>
<dbReference type="SUPFAM" id="SSF48452">
    <property type="entry name" value="TPR-like"/>
    <property type="match status" value="1"/>
</dbReference>
<gene>
    <name evidence="1" type="ORF">ACFOW7_11145</name>
</gene>
<dbReference type="InterPro" id="IPR011990">
    <property type="entry name" value="TPR-like_helical_dom_sf"/>
</dbReference>
<keyword evidence="2" id="KW-1185">Reference proteome</keyword>
<dbReference type="RefSeq" id="WP_378164148.1">
    <property type="nucleotide sequence ID" value="NZ_JBHSBU010000001.1"/>
</dbReference>
<dbReference type="EMBL" id="JBHSBU010000001">
    <property type="protein sequence ID" value="MFC4159900.1"/>
    <property type="molecule type" value="Genomic_DNA"/>
</dbReference>
<evidence type="ECO:0008006" key="3">
    <source>
        <dbReference type="Google" id="ProtNLM"/>
    </source>
</evidence>
<accession>A0ABV8MRH1</accession>
<evidence type="ECO:0000313" key="1">
    <source>
        <dbReference type="EMBL" id="MFC4159900.1"/>
    </source>
</evidence>
<dbReference type="SMART" id="SM00028">
    <property type="entry name" value="TPR"/>
    <property type="match status" value="2"/>
</dbReference>
<dbReference type="Proteomes" id="UP001595791">
    <property type="component" value="Unassembled WGS sequence"/>
</dbReference>